<gene>
    <name evidence="2" type="ORF">SO802_006029</name>
</gene>
<dbReference type="AlphaFoldDB" id="A0AAW2DPI2"/>
<dbReference type="Proteomes" id="UP001459277">
    <property type="component" value="Unassembled WGS sequence"/>
</dbReference>
<proteinExistence type="predicted"/>
<protein>
    <submittedName>
        <fullName evidence="2">Uncharacterized protein</fullName>
    </submittedName>
</protein>
<keyword evidence="3" id="KW-1185">Reference proteome</keyword>
<comment type="caution">
    <text evidence="2">The sequence shown here is derived from an EMBL/GenBank/DDBJ whole genome shotgun (WGS) entry which is preliminary data.</text>
</comment>
<evidence type="ECO:0000256" key="1">
    <source>
        <dbReference type="SAM" id="MobiDB-lite"/>
    </source>
</evidence>
<sequence length="174" mass="19650">MASRPRNQKGTKVPLAASKPMGENEVASRQRNEVPPVEHEDCWTFRRFFHKKLREGTLELTQWEPEVQRNPLPNHKGKGVVAVVIHGNLVEVEESEGSFHPSTIRTLQKSSKFRSLFNQLGFGLEARRIATESFMSIAADSGVECFTAESHATRAYLETTNAITFTDEDIEVEH</sequence>
<dbReference type="EMBL" id="JAZDWU010000002">
    <property type="protein sequence ID" value="KAL0010921.1"/>
    <property type="molecule type" value="Genomic_DNA"/>
</dbReference>
<evidence type="ECO:0000313" key="3">
    <source>
        <dbReference type="Proteomes" id="UP001459277"/>
    </source>
</evidence>
<evidence type="ECO:0000313" key="2">
    <source>
        <dbReference type="EMBL" id="KAL0010921.1"/>
    </source>
</evidence>
<reference evidence="2 3" key="1">
    <citation type="submission" date="2024-01" db="EMBL/GenBank/DDBJ databases">
        <title>A telomere-to-telomere, gap-free genome of sweet tea (Lithocarpus litseifolius).</title>
        <authorList>
            <person name="Zhou J."/>
        </authorList>
    </citation>
    <scope>NUCLEOTIDE SEQUENCE [LARGE SCALE GENOMIC DNA]</scope>
    <source>
        <strain evidence="2">Zhou-2022a</strain>
        <tissue evidence="2">Leaf</tissue>
    </source>
</reference>
<feature type="region of interest" description="Disordered" evidence="1">
    <location>
        <begin position="1"/>
        <end position="33"/>
    </location>
</feature>
<accession>A0AAW2DPI2</accession>
<organism evidence="2 3">
    <name type="scientific">Lithocarpus litseifolius</name>
    <dbReference type="NCBI Taxonomy" id="425828"/>
    <lineage>
        <taxon>Eukaryota</taxon>
        <taxon>Viridiplantae</taxon>
        <taxon>Streptophyta</taxon>
        <taxon>Embryophyta</taxon>
        <taxon>Tracheophyta</taxon>
        <taxon>Spermatophyta</taxon>
        <taxon>Magnoliopsida</taxon>
        <taxon>eudicotyledons</taxon>
        <taxon>Gunneridae</taxon>
        <taxon>Pentapetalae</taxon>
        <taxon>rosids</taxon>
        <taxon>fabids</taxon>
        <taxon>Fagales</taxon>
        <taxon>Fagaceae</taxon>
        <taxon>Lithocarpus</taxon>
    </lineage>
</organism>
<name>A0AAW2DPI2_9ROSI</name>